<feature type="transmembrane region" description="Helical" evidence="17">
    <location>
        <begin position="1595"/>
        <end position="1617"/>
    </location>
</feature>
<dbReference type="EMBL" id="JAACJJ010000029">
    <property type="protein sequence ID" value="KAF5319218.1"/>
    <property type="molecule type" value="Genomic_DNA"/>
</dbReference>
<feature type="transmembrane region" description="Helical" evidence="17">
    <location>
        <begin position="323"/>
        <end position="346"/>
    </location>
</feature>
<evidence type="ECO:0000256" key="16">
    <source>
        <dbReference type="SAM" id="MobiDB-lite"/>
    </source>
</evidence>
<feature type="transmembrane region" description="Helical" evidence="17">
    <location>
        <begin position="1015"/>
        <end position="1040"/>
    </location>
</feature>
<evidence type="ECO:0000313" key="20">
    <source>
        <dbReference type="Proteomes" id="UP000567179"/>
    </source>
</evidence>
<feature type="transmembrane region" description="Helical" evidence="17">
    <location>
        <begin position="849"/>
        <end position="871"/>
    </location>
</feature>
<accession>A0A8H5B9V6</accession>
<keyword evidence="4" id="KW-0109">Calcium transport</keyword>
<feature type="transmembrane region" description="Helical" evidence="17">
    <location>
        <begin position="1839"/>
        <end position="1858"/>
    </location>
</feature>
<proteinExistence type="inferred from homology"/>
<feature type="transmembrane region" description="Helical" evidence="17">
    <location>
        <begin position="1260"/>
        <end position="1281"/>
    </location>
</feature>
<feature type="compositionally biased region" description="Basic and acidic residues" evidence="16">
    <location>
        <begin position="263"/>
        <end position="272"/>
    </location>
</feature>
<evidence type="ECO:0000256" key="7">
    <source>
        <dbReference type="ARBA" id="ARBA00022837"/>
    </source>
</evidence>
<feature type="transmembrane region" description="Helical" evidence="17">
    <location>
        <begin position="1515"/>
        <end position="1538"/>
    </location>
</feature>
<feature type="region of interest" description="Disordered" evidence="16">
    <location>
        <begin position="403"/>
        <end position="431"/>
    </location>
</feature>
<evidence type="ECO:0000313" key="19">
    <source>
        <dbReference type="EMBL" id="KAF5319218.1"/>
    </source>
</evidence>
<dbReference type="PANTHER" id="PTHR45628:SF7">
    <property type="entry name" value="VOLTAGE-DEPENDENT CALCIUM CHANNEL TYPE A SUBUNIT ALPHA-1"/>
    <property type="match status" value="1"/>
</dbReference>
<feature type="transmembrane region" description="Helical" evidence="17">
    <location>
        <begin position="819"/>
        <end position="837"/>
    </location>
</feature>
<feature type="transmembrane region" description="Helical" evidence="17">
    <location>
        <begin position="934"/>
        <end position="962"/>
    </location>
</feature>
<sequence>MENHDKYLHHTPHSSSSTTSALDLSAKSGPPSPALEPSESTLARRRSWGNRNRPGSGRRMGSSGSIDPVHMDLDSSAEVHTSPRRLSPTRPSMTQQGQDPFHSPNDPSRAYSYATDPARQYGARTNVDPYASDIYSAPLAGPSMTTLMGNQSRGHFEHEMDDGHREDDEAHLTANMSHAGMVEDDDGDGHRHGRSPRFGSGDPEQDGDTTPHSRRRTLRYSVSPSPLKKTETAMKSVTKNLRRMSLRVVNLANTGLEGQLRLGDGESKKAGTEDDSDDEDGPPIPDLRKVLPIRGRTLGCLGPQNRIRRALFQFLIHPYTEPAILLLIMTNAVVLTCQAFTSLTLPTANGPSLPPRIKGYFHAWEDYVLFALFIIFTIEAFARICVTGFLFDPEVSMFSLFSSRDQSDPYTPSSSTPGMARQSSLTRGQSITQRIQRFQRTLMRPFELSAPPPNTGYPMATAGVPMATGAQQQHYREGGLTARIFNTAHRAHAHIRHPSEPTGLSTALRSDNSASHPDSIALPFRLNIGRVHDKTSRMVPYLRQSWSRIDFIAIVSFWITFVLATSGVERGEHHIGLFRAMSVIRIARLLSITSGTTTIMHSLKTARPLLTSVAYFVLFAMVLFSIIGVQSFKGSMRRTCVIKPALGEGQILRDGQFCGGHIDYVDGTLQVVPYIGLNNVTMPDSKGYICPLGQVCMELSNPKANIESFDAIYSAALQVIIVASANGWSPLMYSMIDAEFFISCFFFIFAIIVLNFWLINLFVAVITNTFAAIRSETKKSAFGAAPLVSIDKEQDDGWAIVDGRKATARANPAKVIYPYTKWIWVLLALAELVLQATRTAQVSERHELIMFYGEAVITIAFDFEIGLRFLATLPDWRSFFRSGNNWLDLVLAVGSSVIQIPVIQKSSLYPWFTIIQLMRFYRVILVVPRMKPLLLAVFGNMYGLANMALFLMIVNYIAGLVAVQMLRGDFGNDVTVNFGEVFNAFLAMYQVFSSENWSDVLYGAGMAEVPLGQSVIILIFIAAWMLFANFIILQMFIAVINENFDVAEEQKKSKQTSHFYNQQKARHASSGWLRRLNPYTWVKANPETAKVTNLPSNLVLPMQKTLVQEYSVSRSNSRTAFRKNVLKQKRFKKPTHYSSKSLTALQQLFAGEMNHGNDIPMTTFQHRVEASDDPLDEEIEQYLDLLATLNPGANLAEAANDEYHERRAQKADFVRDHPSYDKVFWIIGQKNWLRKMCQKLVQPARGERLFGTPPSPTAHVIFQLLLLLTIIGGIIVEAIATPIYRRNYFQQNGLIRGAWFEVAEAAFGFTLFIEFMIKIIADGLVFTPNGYLRGIWNCLDFLIMVGIIVNVTTGLIFIGGLSRFTRSLKALRALRLITLVDKMRSTFQTLIISGAIRILDAAVLAILYMIPYAVWGLNIFNGQMDSCNDGDANGISDCIGEYVNTVYDDAFGFLVPRVWSNPAPSTSFSFDSFRSSLLILFEIVSLEGWIDAMDVATSITGRGLQPQVNNSQGNAVFFVVYNLLGGVVVLTLFVSIIIGNFSSKTGTALLTKAQREWIDLQKLFKRQKPSERPKQRPTGRIRKWCFDRAVHKHGWWSRTTTFLFVLHILALMTQSFNTKTITDSMRTDFFLALMFIYIIDVSVRCYGLGWRSFRANGWNIFDIIVSGGSFITTLIVRFGQSGFATQQLQKLFLVSIAFKLVQRTNSLNMLFKTAVASLPVILSLLGLWLILFIFFAILFLEVFGLTKWGSAETPTQNYASMGSALVMLAFQSTGEGWNQYMHDFDLTYPRCTSSSNESASDCGSTSWAFGLFIAWNLLSMVRSYDIVMETDMLTSARAQYIFVNMFTGVVVENFSYVFQASGSGSKSISREQMRAFKKVWAEFSNQKTGHLEKHRFGAFFSKLSGVFEVRVYPVEYSVSNILSVCREPTDVSLRPKHNYVEGVDLEKLERILDQIDFAEVRKKKVVYNRLYHEASISHKPGLGISFTDMLTLLAHHKLIVDAEALVLQNLVIRQETNKLVTDLVNLDHVRSLLKTISYRRRFVAYLTKKRSEKYEQDIPSIVVESMPGTPPMSSRDISSAGFSGYSPGSPTPVDIRYNNQDLSLAMDAVPRLQRSSRRGSDYSNMSTDTFRVSQRISLVDDDPQDVMTAMQSSVWGDLMLEVAEEEKGNKT</sequence>
<comment type="subcellular location">
    <subcellularLocation>
        <location evidence="1">Cell membrane</location>
        <topology evidence="1">Multi-pass membrane protein</topology>
    </subcellularLocation>
</comment>
<feature type="region of interest" description="Disordered" evidence="16">
    <location>
        <begin position="259"/>
        <end position="286"/>
    </location>
</feature>
<keyword evidence="6 17" id="KW-0812">Transmembrane</keyword>
<keyword evidence="8" id="KW-0851">Voltage-gated channel</keyword>
<feature type="region of interest" description="Disordered" evidence="16">
    <location>
        <begin position="137"/>
        <end position="168"/>
    </location>
</feature>
<dbReference type="Gene3D" id="1.20.120.350">
    <property type="entry name" value="Voltage-gated potassium channels. Chain C"/>
    <property type="match status" value="4"/>
</dbReference>
<evidence type="ECO:0000256" key="4">
    <source>
        <dbReference type="ARBA" id="ARBA00022568"/>
    </source>
</evidence>
<dbReference type="Gene3D" id="1.10.287.70">
    <property type="match status" value="4"/>
</dbReference>
<protein>
    <recommendedName>
        <fullName evidence="15">Calcium-channel protein CCH1</fullName>
    </recommendedName>
</protein>
<evidence type="ECO:0000256" key="1">
    <source>
        <dbReference type="ARBA" id="ARBA00004651"/>
    </source>
</evidence>
<feature type="transmembrane region" description="Helical" evidence="17">
    <location>
        <begin position="740"/>
        <end position="773"/>
    </location>
</feature>
<name>A0A8H5B9V6_9AGAR</name>
<feature type="transmembrane region" description="Helical" evidence="17">
    <location>
        <begin position="1660"/>
        <end position="1678"/>
    </location>
</feature>
<evidence type="ECO:0000256" key="12">
    <source>
        <dbReference type="ARBA" id="ARBA00023180"/>
    </source>
</evidence>
<organism evidence="19 20">
    <name type="scientific">Psilocybe cf. subviscida</name>
    <dbReference type="NCBI Taxonomy" id="2480587"/>
    <lineage>
        <taxon>Eukaryota</taxon>
        <taxon>Fungi</taxon>
        <taxon>Dikarya</taxon>
        <taxon>Basidiomycota</taxon>
        <taxon>Agaricomycotina</taxon>
        <taxon>Agaricomycetes</taxon>
        <taxon>Agaricomycetidae</taxon>
        <taxon>Agaricales</taxon>
        <taxon>Agaricineae</taxon>
        <taxon>Strophariaceae</taxon>
        <taxon>Psilocybe</taxon>
    </lineage>
</organism>
<evidence type="ECO:0000256" key="2">
    <source>
        <dbReference type="ARBA" id="ARBA00022448"/>
    </source>
</evidence>
<evidence type="ECO:0000256" key="17">
    <source>
        <dbReference type="SAM" id="Phobius"/>
    </source>
</evidence>
<dbReference type="GO" id="GO:0098703">
    <property type="term" value="P:calcium ion import across plasma membrane"/>
    <property type="evidence" value="ECO:0007669"/>
    <property type="project" value="TreeGrafter"/>
</dbReference>
<feature type="compositionally biased region" description="Low complexity" evidence="16">
    <location>
        <begin position="49"/>
        <end position="65"/>
    </location>
</feature>
<comment type="caution">
    <text evidence="19">The sequence shown here is derived from an EMBL/GenBank/DDBJ whole genome shotgun (WGS) entry which is preliminary data.</text>
</comment>
<dbReference type="OrthoDB" id="416585at2759"/>
<keyword evidence="11 17" id="KW-0472">Membrane</keyword>
<dbReference type="InterPro" id="IPR050599">
    <property type="entry name" value="VDCC_alpha-1_subunit"/>
</dbReference>
<feature type="transmembrane region" description="Helical" evidence="17">
    <location>
        <begin position="1385"/>
        <end position="1410"/>
    </location>
</feature>
<feature type="region of interest" description="Disordered" evidence="16">
    <location>
        <begin position="180"/>
        <end position="232"/>
    </location>
</feature>
<keyword evidence="9 17" id="KW-1133">Transmembrane helix</keyword>
<dbReference type="Pfam" id="PF00520">
    <property type="entry name" value="Ion_trans"/>
    <property type="match status" value="4"/>
</dbReference>
<evidence type="ECO:0000256" key="3">
    <source>
        <dbReference type="ARBA" id="ARBA00022475"/>
    </source>
</evidence>
<evidence type="ECO:0000256" key="13">
    <source>
        <dbReference type="ARBA" id="ARBA00023303"/>
    </source>
</evidence>
<keyword evidence="13" id="KW-0407">Ion channel</keyword>
<dbReference type="GO" id="GO:0005891">
    <property type="term" value="C:voltage-gated calcium channel complex"/>
    <property type="evidence" value="ECO:0007669"/>
    <property type="project" value="TreeGrafter"/>
</dbReference>
<feature type="transmembrane region" description="Helical" evidence="17">
    <location>
        <begin position="1302"/>
        <end position="1321"/>
    </location>
</feature>
<evidence type="ECO:0000256" key="14">
    <source>
        <dbReference type="ARBA" id="ARBA00061395"/>
    </source>
</evidence>
<keyword evidence="20" id="KW-1185">Reference proteome</keyword>
<evidence type="ECO:0000256" key="5">
    <source>
        <dbReference type="ARBA" id="ARBA00022673"/>
    </source>
</evidence>
<dbReference type="InterPro" id="IPR005821">
    <property type="entry name" value="Ion_trans_dom"/>
</dbReference>
<feature type="domain" description="Ion transport" evidence="18">
    <location>
        <begin position="818"/>
        <end position="1051"/>
    </location>
</feature>
<gene>
    <name evidence="19" type="ORF">D9619_008459</name>
</gene>
<evidence type="ECO:0000256" key="8">
    <source>
        <dbReference type="ARBA" id="ARBA00022882"/>
    </source>
</evidence>
<feature type="compositionally biased region" description="Basic and acidic residues" evidence="16">
    <location>
        <begin position="154"/>
        <end position="168"/>
    </location>
</feature>
<keyword evidence="10" id="KW-0406">Ion transport</keyword>
<dbReference type="FunFam" id="1.10.287.70:FF:000093">
    <property type="entry name" value="Calcium channel subunit Cch1"/>
    <property type="match status" value="1"/>
</dbReference>
<evidence type="ECO:0000256" key="11">
    <source>
        <dbReference type="ARBA" id="ARBA00023136"/>
    </source>
</evidence>
<keyword evidence="12" id="KW-0325">Glycoprotein</keyword>
<feature type="region of interest" description="Disordered" evidence="16">
    <location>
        <begin position="1"/>
        <end position="125"/>
    </location>
</feature>
<feature type="transmembrane region" description="Helical" evidence="17">
    <location>
        <begin position="711"/>
        <end position="728"/>
    </location>
</feature>
<dbReference type="PANTHER" id="PTHR45628">
    <property type="entry name" value="VOLTAGE-DEPENDENT CALCIUM CHANNEL TYPE A SUBUNIT ALPHA-1"/>
    <property type="match status" value="1"/>
</dbReference>
<evidence type="ECO:0000256" key="10">
    <source>
        <dbReference type="ARBA" id="ARBA00023065"/>
    </source>
</evidence>
<feature type="transmembrane region" description="Helical" evidence="17">
    <location>
        <begin position="1629"/>
        <end position="1648"/>
    </location>
</feature>
<reference evidence="19 20" key="1">
    <citation type="journal article" date="2020" name="ISME J.">
        <title>Uncovering the hidden diversity of litter-decomposition mechanisms in mushroom-forming fungi.</title>
        <authorList>
            <person name="Floudas D."/>
            <person name="Bentzer J."/>
            <person name="Ahren D."/>
            <person name="Johansson T."/>
            <person name="Persson P."/>
            <person name="Tunlid A."/>
        </authorList>
    </citation>
    <scope>NUCLEOTIDE SEQUENCE [LARGE SCALE GENOMIC DNA]</scope>
    <source>
        <strain evidence="19 20">CBS 101986</strain>
    </source>
</reference>
<feature type="domain" description="Ion transport" evidence="18">
    <location>
        <begin position="1261"/>
        <end position="1545"/>
    </location>
</feature>
<feature type="domain" description="Ion transport" evidence="18">
    <location>
        <begin position="541"/>
        <end position="777"/>
    </location>
</feature>
<comment type="similarity">
    <text evidence="14">Belongs to the calcium channel alpha-1 subunit (TC 1.A.1.11) family.</text>
</comment>
<evidence type="ECO:0000256" key="15">
    <source>
        <dbReference type="ARBA" id="ARBA00067459"/>
    </source>
</evidence>
<feature type="transmembrane region" description="Helical" evidence="17">
    <location>
        <begin position="367"/>
        <end position="391"/>
    </location>
</feature>
<feature type="domain" description="Ion transport" evidence="18">
    <location>
        <begin position="1595"/>
        <end position="1858"/>
    </location>
</feature>
<evidence type="ECO:0000256" key="9">
    <source>
        <dbReference type="ARBA" id="ARBA00022989"/>
    </source>
</evidence>
<keyword evidence="7" id="KW-0106">Calcium</keyword>
<dbReference type="GO" id="GO:0008331">
    <property type="term" value="F:high voltage-gated calcium channel activity"/>
    <property type="evidence" value="ECO:0007669"/>
    <property type="project" value="TreeGrafter"/>
</dbReference>
<feature type="transmembrane region" description="Helical" evidence="17">
    <location>
        <begin position="609"/>
        <end position="629"/>
    </location>
</feature>
<feature type="transmembrane region" description="Helical" evidence="17">
    <location>
        <begin position="546"/>
        <end position="565"/>
    </location>
</feature>
<feature type="transmembrane region" description="Helical" evidence="17">
    <location>
        <begin position="1713"/>
        <end position="1740"/>
    </location>
</feature>
<evidence type="ECO:0000259" key="18">
    <source>
        <dbReference type="Pfam" id="PF00520"/>
    </source>
</evidence>
<keyword evidence="5" id="KW-0107">Calcium channel</keyword>
<dbReference type="InterPro" id="IPR027359">
    <property type="entry name" value="Volt_channel_dom_sf"/>
</dbReference>
<evidence type="ECO:0000256" key="6">
    <source>
        <dbReference type="ARBA" id="ARBA00022692"/>
    </source>
</evidence>
<keyword evidence="2" id="KW-0813">Transport</keyword>
<feature type="compositionally biased region" description="Polar residues" evidence="16">
    <location>
        <begin position="143"/>
        <end position="153"/>
    </location>
</feature>
<feature type="compositionally biased region" description="Polar residues" evidence="16">
    <location>
        <begin position="89"/>
        <end position="98"/>
    </location>
</feature>
<feature type="transmembrane region" description="Helical" evidence="17">
    <location>
        <begin position="1341"/>
        <end position="1364"/>
    </location>
</feature>
<feature type="transmembrane region" description="Helical" evidence="17">
    <location>
        <begin position="883"/>
        <end position="902"/>
    </location>
</feature>
<keyword evidence="3" id="KW-1003">Cell membrane</keyword>
<dbReference type="SUPFAM" id="SSF81324">
    <property type="entry name" value="Voltage-gated potassium channels"/>
    <property type="match status" value="4"/>
</dbReference>
<dbReference type="Proteomes" id="UP000567179">
    <property type="component" value="Unassembled WGS sequence"/>
</dbReference>